<comment type="similarity">
    <text evidence="1">Belongs to the YciI family.</text>
</comment>
<sequence length="138" mass="16036">MNQHQDVLTDDENELALRERLARQQFYICFTERTEREGDPMANLRPKMAEHLAWIAGLEHKGIAFAAGPFRDKNDPAYWNGDGMFILRAESREQAAEIADTCPFHKSGLRTYRIVPWWMNEGCVQLTVRLTERRIEVG</sequence>
<reference evidence="3 4" key="1">
    <citation type="journal article" date="2016" name="Gene">
        <title>PacBio SMRT assembly of a complex multi-replicon genome reveals chlorocatechol degradative operon in a region of genome plasticity.</title>
        <authorList>
            <person name="Ricker N."/>
            <person name="Shen S.Y."/>
            <person name="Goordial J."/>
            <person name="Jin S."/>
            <person name="Fulthorpe R.R."/>
        </authorList>
    </citation>
    <scope>NUCLEOTIDE SEQUENCE [LARGE SCALE GENOMIC DNA]</scope>
    <source>
        <strain evidence="3 4">OLGA172</strain>
    </source>
</reference>
<organism evidence="3 4">
    <name type="scientific">Paraburkholderia phytofirmans OLGA172</name>
    <dbReference type="NCBI Taxonomy" id="1417228"/>
    <lineage>
        <taxon>Bacteria</taxon>
        <taxon>Pseudomonadati</taxon>
        <taxon>Pseudomonadota</taxon>
        <taxon>Betaproteobacteria</taxon>
        <taxon>Burkholderiales</taxon>
        <taxon>Burkholderiaceae</taxon>
        <taxon>Paraburkholderia</taxon>
    </lineage>
</organism>
<keyword evidence="4" id="KW-1185">Reference proteome</keyword>
<gene>
    <name evidence="3" type="ORF">AYM40_28315</name>
</gene>
<dbReference type="SUPFAM" id="SSF54909">
    <property type="entry name" value="Dimeric alpha+beta barrel"/>
    <property type="match status" value="1"/>
</dbReference>
<evidence type="ECO:0000256" key="1">
    <source>
        <dbReference type="ARBA" id="ARBA00007689"/>
    </source>
</evidence>
<proteinExistence type="inferred from homology"/>
<name>A0A160FST5_9BURK</name>
<dbReference type="InterPro" id="IPR011008">
    <property type="entry name" value="Dimeric_a/b-barrel"/>
</dbReference>
<dbReference type="RefSeq" id="WP_063499417.1">
    <property type="nucleotide sequence ID" value="NZ_CP014579.1"/>
</dbReference>
<dbReference type="Gene3D" id="3.30.70.1060">
    <property type="entry name" value="Dimeric alpha+beta barrel"/>
    <property type="match status" value="1"/>
</dbReference>
<dbReference type="AlphaFoldDB" id="A0A160FST5"/>
<dbReference type="Proteomes" id="UP000076852">
    <property type="component" value="Chromosome 2"/>
</dbReference>
<dbReference type="STRING" id="1804984.AYM40_28315"/>
<feature type="domain" description="YCII-related" evidence="2">
    <location>
        <begin position="38"/>
        <end position="117"/>
    </location>
</feature>
<accession>A0A160FST5</accession>
<dbReference type="EMBL" id="CP014579">
    <property type="protein sequence ID" value="ANB76170.1"/>
    <property type="molecule type" value="Genomic_DNA"/>
</dbReference>
<dbReference type="Pfam" id="PF03795">
    <property type="entry name" value="YCII"/>
    <property type="match status" value="1"/>
</dbReference>
<evidence type="ECO:0000313" key="3">
    <source>
        <dbReference type="EMBL" id="ANB76170.1"/>
    </source>
</evidence>
<evidence type="ECO:0000313" key="4">
    <source>
        <dbReference type="Proteomes" id="UP000076852"/>
    </source>
</evidence>
<evidence type="ECO:0000259" key="2">
    <source>
        <dbReference type="Pfam" id="PF03795"/>
    </source>
</evidence>
<protein>
    <recommendedName>
        <fullName evidence="2">YCII-related domain-containing protein</fullName>
    </recommendedName>
</protein>
<dbReference type="KEGG" id="buz:AYM40_28315"/>
<dbReference type="InterPro" id="IPR005545">
    <property type="entry name" value="YCII"/>
</dbReference>
<dbReference type="OrthoDB" id="4186846at2"/>